<accession>A0A919JSZ4</accession>
<sequence length="133" mass="14928">MVYRVEYKGEDIELATLDAALDTARTAIANDLDLFDGWAVDHDDDVNDWFVQAVRNGRRVGSTAVIIGPERKHAAPTVVEEWERRVSFIGADPAEAFAMAAQWLERHPEVEALGDVGWHHTAAGHQLRIYYRG</sequence>
<dbReference type="EMBL" id="BOMV01000001">
    <property type="protein sequence ID" value="GIE92764.1"/>
    <property type="molecule type" value="Genomic_DNA"/>
</dbReference>
<proteinExistence type="predicted"/>
<evidence type="ECO:0000313" key="1">
    <source>
        <dbReference type="EMBL" id="GIE92764.1"/>
    </source>
</evidence>
<gene>
    <name evidence="1" type="ORF">Ari01nite_02290</name>
</gene>
<evidence type="ECO:0000313" key="2">
    <source>
        <dbReference type="Proteomes" id="UP000636960"/>
    </source>
</evidence>
<keyword evidence="2" id="KW-1185">Reference proteome</keyword>
<comment type="caution">
    <text evidence="1">The sequence shown here is derived from an EMBL/GenBank/DDBJ whole genome shotgun (WGS) entry which is preliminary data.</text>
</comment>
<reference evidence="1" key="1">
    <citation type="submission" date="2021-01" db="EMBL/GenBank/DDBJ databases">
        <title>Whole genome shotgun sequence of Actinoplanes rishiriensis NBRC 108556.</title>
        <authorList>
            <person name="Komaki H."/>
            <person name="Tamura T."/>
        </authorList>
    </citation>
    <scope>NUCLEOTIDE SEQUENCE</scope>
    <source>
        <strain evidence="1">NBRC 108556</strain>
    </source>
</reference>
<dbReference type="Proteomes" id="UP000636960">
    <property type="component" value="Unassembled WGS sequence"/>
</dbReference>
<protein>
    <submittedName>
        <fullName evidence="1">Uncharacterized protein</fullName>
    </submittedName>
</protein>
<name>A0A919JSZ4_9ACTN</name>
<dbReference type="AlphaFoldDB" id="A0A919JSZ4"/>
<organism evidence="1 2">
    <name type="scientific">Paractinoplanes rishiriensis</name>
    <dbReference type="NCBI Taxonomy" id="1050105"/>
    <lineage>
        <taxon>Bacteria</taxon>
        <taxon>Bacillati</taxon>
        <taxon>Actinomycetota</taxon>
        <taxon>Actinomycetes</taxon>
        <taxon>Micromonosporales</taxon>
        <taxon>Micromonosporaceae</taxon>
        <taxon>Paractinoplanes</taxon>
    </lineage>
</organism>